<dbReference type="SUPFAM" id="SSF56112">
    <property type="entry name" value="Protein kinase-like (PK-like)"/>
    <property type="match status" value="1"/>
</dbReference>
<keyword evidence="4 8" id="KW-0418">Kinase</keyword>
<dbReference type="AlphaFoldDB" id="A0AAP0BTJ8"/>
<dbReference type="PANTHER" id="PTHR24055">
    <property type="entry name" value="MITOGEN-ACTIVATED PROTEIN KINASE"/>
    <property type="match status" value="1"/>
</dbReference>
<keyword evidence="5" id="KW-0067">ATP-binding</keyword>
<evidence type="ECO:0000256" key="6">
    <source>
        <dbReference type="SAM" id="MobiDB-lite"/>
    </source>
</evidence>
<dbReference type="GO" id="GO:0005524">
    <property type="term" value="F:ATP binding"/>
    <property type="evidence" value="ECO:0007669"/>
    <property type="project" value="UniProtKB-KW"/>
</dbReference>
<dbReference type="InterPro" id="IPR050117">
    <property type="entry name" value="MAPK"/>
</dbReference>
<evidence type="ECO:0000256" key="3">
    <source>
        <dbReference type="ARBA" id="ARBA00022741"/>
    </source>
</evidence>
<dbReference type="GO" id="GO:0004674">
    <property type="term" value="F:protein serine/threonine kinase activity"/>
    <property type="evidence" value="ECO:0007669"/>
    <property type="project" value="UniProtKB-KW"/>
</dbReference>
<evidence type="ECO:0000256" key="2">
    <source>
        <dbReference type="ARBA" id="ARBA00022679"/>
    </source>
</evidence>
<organism evidence="8 9">
    <name type="scientific">Platanthera zijinensis</name>
    <dbReference type="NCBI Taxonomy" id="2320716"/>
    <lineage>
        <taxon>Eukaryota</taxon>
        <taxon>Viridiplantae</taxon>
        <taxon>Streptophyta</taxon>
        <taxon>Embryophyta</taxon>
        <taxon>Tracheophyta</taxon>
        <taxon>Spermatophyta</taxon>
        <taxon>Magnoliopsida</taxon>
        <taxon>Liliopsida</taxon>
        <taxon>Asparagales</taxon>
        <taxon>Orchidaceae</taxon>
        <taxon>Orchidoideae</taxon>
        <taxon>Orchideae</taxon>
        <taxon>Orchidinae</taxon>
        <taxon>Platanthera</taxon>
    </lineage>
</organism>
<keyword evidence="2" id="KW-0808">Transferase</keyword>
<feature type="domain" description="Protein kinase" evidence="7">
    <location>
        <begin position="1"/>
        <end position="155"/>
    </location>
</feature>
<feature type="region of interest" description="Disordered" evidence="6">
    <location>
        <begin position="343"/>
        <end position="404"/>
    </location>
</feature>
<dbReference type="SMART" id="SM00220">
    <property type="entry name" value="S_TKc"/>
    <property type="match status" value="1"/>
</dbReference>
<evidence type="ECO:0000259" key="7">
    <source>
        <dbReference type="PROSITE" id="PS50011"/>
    </source>
</evidence>
<feature type="compositionally biased region" description="Polar residues" evidence="6">
    <location>
        <begin position="382"/>
        <end position="397"/>
    </location>
</feature>
<evidence type="ECO:0000256" key="5">
    <source>
        <dbReference type="ARBA" id="ARBA00022840"/>
    </source>
</evidence>
<name>A0AAP0BTJ8_9ASPA</name>
<gene>
    <name evidence="8" type="primary">MPK14</name>
    <name evidence="8" type="ORF">KSP39_PZI006126</name>
</gene>
<accession>A0AAP0BTJ8</accession>
<dbReference type="InterPro" id="IPR011009">
    <property type="entry name" value="Kinase-like_dom_sf"/>
</dbReference>
<dbReference type="Pfam" id="PF00069">
    <property type="entry name" value="Pkinase"/>
    <property type="match status" value="1"/>
</dbReference>
<evidence type="ECO:0000313" key="8">
    <source>
        <dbReference type="EMBL" id="KAK8949078.1"/>
    </source>
</evidence>
<keyword evidence="3" id="KW-0547">Nucleotide-binding</keyword>
<dbReference type="PROSITE" id="PS50011">
    <property type="entry name" value="PROTEIN_KINASE_DOM"/>
    <property type="match status" value="1"/>
</dbReference>
<sequence length="404" mass="45766">MGIADGIVDEINDQMQLRLRPLMARLPTPNFPWLIRIFINIFGPLQYTPAIDIWSIGCIFAELLTGKPLFPGKNVVHQLDLMTDLLGTPSPEAIARVRNEKARRYLSRMRKKKLIPFSQKFPNADPLALRLLEKMLAFEPKDRPSAEEALADPYFRNIAKVEREPSAQPVTKMEFEFERRRVAKEDIRELIYREILEYHPKLLKEFLEGEESTNFMYPSAVTRSAYYCSRVACVGRVLFSLRSITAGFPIRRAGHSRPPCRSALASASANLPSMSDARRSAAPMDPCACRSTPSDHFNAGRRHLSYFRRIHPIRMLSCCQLRPCRSPIRFLCPAIAPSLHPLRACGSRPRRHEKPPHRPQLEEKQKPPQPDLKAAPSRKTKASPTGSESPFTISSLGNGDFSVA</sequence>
<comment type="caution">
    <text evidence="8">The sequence shown here is derived from an EMBL/GenBank/DDBJ whole genome shotgun (WGS) entry which is preliminary data.</text>
</comment>
<dbReference type="Gene3D" id="1.10.510.10">
    <property type="entry name" value="Transferase(Phosphotransferase) domain 1"/>
    <property type="match status" value="1"/>
</dbReference>
<feature type="compositionally biased region" description="Basic residues" evidence="6">
    <location>
        <begin position="348"/>
        <end position="357"/>
    </location>
</feature>
<keyword evidence="1" id="KW-0723">Serine/threonine-protein kinase</keyword>
<proteinExistence type="predicted"/>
<evidence type="ECO:0000256" key="1">
    <source>
        <dbReference type="ARBA" id="ARBA00022527"/>
    </source>
</evidence>
<evidence type="ECO:0000256" key="4">
    <source>
        <dbReference type="ARBA" id="ARBA00022777"/>
    </source>
</evidence>
<dbReference type="EMBL" id="JBBWWQ010000004">
    <property type="protein sequence ID" value="KAK8949078.1"/>
    <property type="molecule type" value="Genomic_DNA"/>
</dbReference>
<reference evidence="8 9" key="1">
    <citation type="journal article" date="2022" name="Nat. Plants">
        <title>Genomes of leafy and leafless Platanthera orchids illuminate the evolution of mycoheterotrophy.</title>
        <authorList>
            <person name="Li M.H."/>
            <person name="Liu K.W."/>
            <person name="Li Z."/>
            <person name="Lu H.C."/>
            <person name="Ye Q.L."/>
            <person name="Zhang D."/>
            <person name="Wang J.Y."/>
            <person name="Li Y.F."/>
            <person name="Zhong Z.M."/>
            <person name="Liu X."/>
            <person name="Yu X."/>
            <person name="Liu D.K."/>
            <person name="Tu X.D."/>
            <person name="Liu B."/>
            <person name="Hao Y."/>
            <person name="Liao X.Y."/>
            <person name="Jiang Y.T."/>
            <person name="Sun W.H."/>
            <person name="Chen J."/>
            <person name="Chen Y.Q."/>
            <person name="Ai Y."/>
            <person name="Zhai J.W."/>
            <person name="Wu S.S."/>
            <person name="Zhou Z."/>
            <person name="Hsiao Y.Y."/>
            <person name="Wu W.L."/>
            <person name="Chen Y.Y."/>
            <person name="Lin Y.F."/>
            <person name="Hsu J.L."/>
            <person name="Li C.Y."/>
            <person name="Wang Z.W."/>
            <person name="Zhao X."/>
            <person name="Zhong W.Y."/>
            <person name="Ma X.K."/>
            <person name="Ma L."/>
            <person name="Huang J."/>
            <person name="Chen G.Z."/>
            <person name="Huang M.Z."/>
            <person name="Huang L."/>
            <person name="Peng D.H."/>
            <person name="Luo Y.B."/>
            <person name="Zou S.Q."/>
            <person name="Chen S.P."/>
            <person name="Lan S."/>
            <person name="Tsai W.C."/>
            <person name="Van de Peer Y."/>
            <person name="Liu Z.J."/>
        </authorList>
    </citation>
    <scope>NUCLEOTIDE SEQUENCE [LARGE SCALE GENOMIC DNA]</scope>
    <source>
        <strain evidence="8">Lor287</strain>
    </source>
</reference>
<dbReference type="Proteomes" id="UP001418222">
    <property type="component" value="Unassembled WGS sequence"/>
</dbReference>
<keyword evidence="9" id="KW-1185">Reference proteome</keyword>
<evidence type="ECO:0000313" key="9">
    <source>
        <dbReference type="Proteomes" id="UP001418222"/>
    </source>
</evidence>
<dbReference type="InterPro" id="IPR000719">
    <property type="entry name" value="Prot_kinase_dom"/>
</dbReference>
<dbReference type="FunFam" id="1.10.510.10:FF:000624">
    <property type="entry name" value="Mitogen-activated protein kinase"/>
    <property type="match status" value="1"/>
</dbReference>
<protein>
    <submittedName>
        <fullName evidence="8">Mitogen-activated protein kinase 14</fullName>
    </submittedName>
</protein>